<keyword evidence="8" id="KW-0325">Glycoprotein</keyword>
<dbReference type="AlphaFoldDB" id="A0A8S4PLC9"/>
<dbReference type="InterPro" id="IPR007734">
    <property type="entry name" value="Heparan_SO4_2-O-STrfase"/>
</dbReference>
<dbReference type="PANTHER" id="PTHR12129:SF15">
    <property type="entry name" value="URONYL 2-SULFOTRANSFERASE"/>
    <property type="match status" value="1"/>
</dbReference>
<dbReference type="InterPro" id="IPR027417">
    <property type="entry name" value="P-loop_NTPase"/>
</dbReference>
<keyword evidence="5 9" id="KW-1133">Transmembrane helix</keyword>
<reference evidence="10" key="1">
    <citation type="submission" date="2022-03" db="EMBL/GenBank/DDBJ databases">
        <authorList>
            <person name="Martin C."/>
        </authorList>
    </citation>
    <scope>NUCLEOTIDE SEQUENCE</scope>
</reference>
<organism evidence="10 11">
    <name type="scientific">Owenia fusiformis</name>
    <name type="common">Polychaete worm</name>
    <dbReference type="NCBI Taxonomy" id="6347"/>
    <lineage>
        <taxon>Eukaryota</taxon>
        <taxon>Metazoa</taxon>
        <taxon>Spiralia</taxon>
        <taxon>Lophotrochozoa</taxon>
        <taxon>Annelida</taxon>
        <taxon>Polychaeta</taxon>
        <taxon>Sedentaria</taxon>
        <taxon>Canalipalpata</taxon>
        <taxon>Sabellida</taxon>
        <taxon>Oweniida</taxon>
        <taxon>Oweniidae</taxon>
        <taxon>Owenia</taxon>
    </lineage>
</organism>
<comment type="subcellular location">
    <subcellularLocation>
        <location evidence="1">Golgi apparatus membrane</location>
        <topology evidence="1">Single-pass type II membrane protein</topology>
    </subcellularLocation>
</comment>
<dbReference type="PANTHER" id="PTHR12129">
    <property type="entry name" value="HEPARAN SULFATE 2-O-SULFOTRANSFERASE"/>
    <property type="match status" value="1"/>
</dbReference>
<keyword evidence="7 9" id="KW-0472">Membrane</keyword>
<evidence type="ECO:0000256" key="6">
    <source>
        <dbReference type="ARBA" id="ARBA00023034"/>
    </source>
</evidence>
<accession>A0A8S4PLC9</accession>
<evidence type="ECO:0000313" key="11">
    <source>
        <dbReference type="Proteomes" id="UP000749559"/>
    </source>
</evidence>
<keyword evidence="6" id="KW-0333">Golgi apparatus</keyword>
<evidence type="ECO:0000256" key="2">
    <source>
        <dbReference type="ARBA" id="ARBA00022679"/>
    </source>
</evidence>
<protein>
    <submittedName>
        <fullName evidence="10">Uncharacterized protein</fullName>
    </submittedName>
</protein>
<evidence type="ECO:0000256" key="5">
    <source>
        <dbReference type="ARBA" id="ARBA00022989"/>
    </source>
</evidence>
<dbReference type="SUPFAM" id="SSF52540">
    <property type="entry name" value="P-loop containing nucleoside triphosphate hydrolases"/>
    <property type="match status" value="1"/>
</dbReference>
<evidence type="ECO:0000256" key="7">
    <source>
        <dbReference type="ARBA" id="ARBA00023136"/>
    </source>
</evidence>
<keyword evidence="2" id="KW-0808">Transferase</keyword>
<proteinExistence type="predicted"/>
<evidence type="ECO:0000256" key="9">
    <source>
        <dbReference type="SAM" id="Phobius"/>
    </source>
</evidence>
<gene>
    <name evidence="10" type="ORF">OFUS_LOCUS19725</name>
</gene>
<evidence type="ECO:0000256" key="8">
    <source>
        <dbReference type="ARBA" id="ARBA00023180"/>
    </source>
</evidence>
<evidence type="ECO:0000256" key="1">
    <source>
        <dbReference type="ARBA" id="ARBA00004323"/>
    </source>
</evidence>
<name>A0A8S4PLC9_OWEFU</name>
<dbReference type="Proteomes" id="UP000749559">
    <property type="component" value="Unassembled WGS sequence"/>
</dbReference>
<evidence type="ECO:0000313" key="10">
    <source>
        <dbReference type="EMBL" id="CAH1795149.1"/>
    </source>
</evidence>
<dbReference type="EMBL" id="CAIIXF020000009">
    <property type="protein sequence ID" value="CAH1795149.1"/>
    <property type="molecule type" value="Genomic_DNA"/>
</dbReference>
<dbReference type="OrthoDB" id="10019582at2759"/>
<sequence length="377" mass="43848">MVKVSKLFGVVVLIWISVSLWRSYKNNYISKQQLMEQLKRKTSFISNKDRNKIHLNQQINSNNQDINSTQKQETFQYVCDKTGTFNGYEKTNRVEDLVIYSEMPKCGSGTLVDIFQQTARRATRKHLPTYHTGYTYPVPHEELYQWNKRLNYANGIFEETPPYLFLGHLRFLDFKEVGHKQPVFIDLVRDPINRTISAYHYGRKPQFNERANMTKAETKMSMDECFERLLNETGCVGARDLNKCLHGKKLTACKSSGIVERMTTWFSGYGSEVSVNKAKSNIDKYYLIIGVTEYYTESLVAFGTLIPPVFNMNPTTLVETYKTISNRNVGRNVKQPSAKTKAILRNILSEEYELYQFILQRFLKQMKCMEIPLRSGK</sequence>
<comment type="caution">
    <text evidence="10">The sequence shown here is derived from an EMBL/GenBank/DDBJ whole genome shotgun (WGS) entry which is preliminary data.</text>
</comment>
<evidence type="ECO:0000256" key="3">
    <source>
        <dbReference type="ARBA" id="ARBA00022692"/>
    </source>
</evidence>
<keyword evidence="4" id="KW-0735">Signal-anchor</keyword>
<keyword evidence="11" id="KW-1185">Reference proteome</keyword>
<dbReference type="GO" id="GO:0008146">
    <property type="term" value="F:sulfotransferase activity"/>
    <property type="evidence" value="ECO:0007669"/>
    <property type="project" value="InterPro"/>
</dbReference>
<dbReference type="GO" id="GO:0000139">
    <property type="term" value="C:Golgi membrane"/>
    <property type="evidence" value="ECO:0007669"/>
    <property type="project" value="UniProtKB-SubCell"/>
</dbReference>
<feature type="transmembrane region" description="Helical" evidence="9">
    <location>
        <begin position="7"/>
        <end position="24"/>
    </location>
</feature>
<dbReference type="Gene3D" id="3.40.50.300">
    <property type="entry name" value="P-loop containing nucleotide triphosphate hydrolases"/>
    <property type="match status" value="1"/>
</dbReference>
<keyword evidence="3 9" id="KW-0812">Transmembrane</keyword>
<evidence type="ECO:0000256" key="4">
    <source>
        <dbReference type="ARBA" id="ARBA00022968"/>
    </source>
</evidence>